<name>A0A0N7KLX4_ORYSJ</name>
<evidence type="ECO:0000256" key="1">
    <source>
        <dbReference type="SAM" id="MobiDB-lite"/>
    </source>
</evidence>
<gene>
    <name evidence="2" type="ordered locus">Os06g0275250</name>
    <name evidence="2" type="ORF">OSNPB_060275250</name>
</gene>
<dbReference type="PaxDb" id="39947-A0A0N7KLX4"/>
<reference evidence="2 3" key="3">
    <citation type="journal article" date="2013" name="Rice">
        <title>Improvement of the Oryza sativa Nipponbare reference genome using next generation sequence and optical map data.</title>
        <authorList>
            <person name="Kawahara Y."/>
            <person name="de la Bastide M."/>
            <person name="Hamilton J.P."/>
            <person name="Kanamori H."/>
            <person name="McCombie W.R."/>
            <person name="Ouyang S."/>
            <person name="Schwartz D.C."/>
            <person name="Tanaka T."/>
            <person name="Wu J."/>
            <person name="Zhou S."/>
            <person name="Childs K.L."/>
            <person name="Davidson R.M."/>
            <person name="Lin H."/>
            <person name="Quesada-Ocampo L."/>
            <person name="Vaillancourt B."/>
            <person name="Sakai H."/>
            <person name="Lee S.S."/>
            <person name="Kim J."/>
            <person name="Numa H."/>
            <person name="Itoh T."/>
            <person name="Buell C.R."/>
            <person name="Matsumoto T."/>
        </authorList>
    </citation>
    <scope>NUCLEOTIDE SEQUENCE [LARGE SCALE GENOMIC DNA]</scope>
    <source>
        <strain evidence="3">cv. Nipponbare</strain>
    </source>
</reference>
<reference evidence="2 3" key="2">
    <citation type="journal article" date="2013" name="Plant Cell Physiol.">
        <title>Rice Annotation Project Database (RAP-DB): an integrative and interactive database for rice genomics.</title>
        <authorList>
            <person name="Sakai H."/>
            <person name="Lee S.S."/>
            <person name="Tanaka T."/>
            <person name="Numa H."/>
            <person name="Kim J."/>
            <person name="Kawahara Y."/>
            <person name="Wakimoto H."/>
            <person name="Yang C.C."/>
            <person name="Iwamoto M."/>
            <person name="Abe T."/>
            <person name="Yamada Y."/>
            <person name="Muto A."/>
            <person name="Inokuchi H."/>
            <person name="Ikemura T."/>
            <person name="Matsumoto T."/>
            <person name="Sasaki T."/>
            <person name="Itoh T."/>
        </authorList>
    </citation>
    <scope>NUCLEOTIDE SEQUENCE [LARGE SCALE GENOMIC DNA]</scope>
    <source>
        <strain evidence="3">cv. Nipponbare</strain>
    </source>
</reference>
<dbReference type="EMBL" id="AP014962">
    <property type="protein sequence ID" value="BAS97225.1"/>
    <property type="molecule type" value="Genomic_DNA"/>
</dbReference>
<accession>A0A0N7KLX4</accession>
<feature type="region of interest" description="Disordered" evidence="1">
    <location>
        <begin position="97"/>
        <end position="123"/>
    </location>
</feature>
<sequence>MEPGQLPMVARRCIRHQQSTSRLMSVAWSAMRPALRPMSLVRPTPFTAPSVSTCPVAMACCAASTAVWNPNEPPLLDLTVDCRRAAHHVVPTAVGVGRRRSRGGAGGRGCRRWASEGGAWKVR</sequence>
<evidence type="ECO:0000313" key="3">
    <source>
        <dbReference type="Proteomes" id="UP000059680"/>
    </source>
</evidence>
<protein>
    <submittedName>
        <fullName evidence="2">Os06g0275250 protein</fullName>
    </submittedName>
</protein>
<dbReference type="STRING" id="39947.A0A0N7KLX4"/>
<organism evidence="2 3">
    <name type="scientific">Oryza sativa subsp. japonica</name>
    <name type="common">Rice</name>
    <dbReference type="NCBI Taxonomy" id="39947"/>
    <lineage>
        <taxon>Eukaryota</taxon>
        <taxon>Viridiplantae</taxon>
        <taxon>Streptophyta</taxon>
        <taxon>Embryophyta</taxon>
        <taxon>Tracheophyta</taxon>
        <taxon>Spermatophyta</taxon>
        <taxon>Magnoliopsida</taxon>
        <taxon>Liliopsida</taxon>
        <taxon>Poales</taxon>
        <taxon>Poaceae</taxon>
        <taxon>BOP clade</taxon>
        <taxon>Oryzoideae</taxon>
        <taxon>Oryzeae</taxon>
        <taxon>Oryzinae</taxon>
        <taxon>Oryza</taxon>
        <taxon>Oryza sativa</taxon>
    </lineage>
</organism>
<evidence type="ECO:0000313" key="2">
    <source>
        <dbReference type="EMBL" id="BAS97225.1"/>
    </source>
</evidence>
<dbReference type="Proteomes" id="UP000059680">
    <property type="component" value="Chromosome 6"/>
</dbReference>
<reference evidence="3" key="1">
    <citation type="journal article" date="2005" name="Nature">
        <title>The map-based sequence of the rice genome.</title>
        <authorList>
            <consortium name="International rice genome sequencing project (IRGSP)"/>
            <person name="Matsumoto T."/>
            <person name="Wu J."/>
            <person name="Kanamori H."/>
            <person name="Katayose Y."/>
            <person name="Fujisawa M."/>
            <person name="Namiki N."/>
            <person name="Mizuno H."/>
            <person name="Yamamoto K."/>
            <person name="Antonio B.A."/>
            <person name="Baba T."/>
            <person name="Sakata K."/>
            <person name="Nagamura Y."/>
            <person name="Aoki H."/>
            <person name="Arikawa K."/>
            <person name="Arita K."/>
            <person name="Bito T."/>
            <person name="Chiden Y."/>
            <person name="Fujitsuka N."/>
            <person name="Fukunaka R."/>
            <person name="Hamada M."/>
            <person name="Harada C."/>
            <person name="Hayashi A."/>
            <person name="Hijishita S."/>
            <person name="Honda M."/>
            <person name="Hosokawa S."/>
            <person name="Ichikawa Y."/>
            <person name="Idonuma A."/>
            <person name="Iijima M."/>
            <person name="Ikeda M."/>
            <person name="Ikeno M."/>
            <person name="Ito K."/>
            <person name="Ito S."/>
            <person name="Ito T."/>
            <person name="Ito Y."/>
            <person name="Ito Y."/>
            <person name="Iwabuchi A."/>
            <person name="Kamiya K."/>
            <person name="Karasawa W."/>
            <person name="Kurita K."/>
            <person name="Katagiri S."/>
            <person name="Kikuta A."/>
            <person name="Kobayashi H."/>
            <person name="Kobayashi N."/>
            <person name="Machita K."/>
            <person name="Maehara T."/>
            <person name="Masukawa M."/>
            <person name="Mizubayashi T."/>
            <person name="Mukai Y."/>
            <person name="Nagasaki H."/>
            <person name="Nagata Y."/>
            <person name="Naito S."/>
            <person name="Nakashima M."/>
            <person name="Nakama Y."/>
            <person name="Nakamichi Y."/>
            <person name="Nakamura M."/>
            <person name="Meguro A."/>
            <person name="Negishi M."/>
            <person name="Ohta I."/>
            <person name="Ohta T."/>
            <person name="Okamoto M."/>
            <person name="Ono N."/>
            <person name="Saji S."/>
            <person name="Sakaguchi M."/>
            <person name="Sakai K."/>
            <person name="Shibata M."/>
            <person name="Shimokawa T."/>
            <person name="Song J."/>
            <person name="Takazaki Y."/>
            <person name="Terasawa K."/>
            <person name="Tsugane M."/>
            <person name="Tsuji K."/>
            <person name="Ueda S."/>
            <person name="Waki K."/>
            <person name="Yamagata H."/>
            <person name="Yamamoto M."/>
            <person name="Yamamoto S."/>
            <person name="Yamane H."/>
            <person name="Yoshiki S."/>
            <person name="Yoshihara R."/>
            <person name="Yukawa K."/>
            <person name="Zhong H."/>
            <person name="Yano M."/>
            <person name="Yuan Q."/>
            <person name="Ouyang S."/>
            <person name="Liu J."/>
            <person name="Jones K.M."/>
            <person name="Gansberger K."/>
            <person name="Moffat K."/>
            <person name="Hill J."/>
            <person name="Bera J."/>
            <person name="Fadrosh D."/>
            <person name="Jin S."/>
            <person name="Johri S."/>
            <person name="Kim M."/>
            <person name="Overton L."/>
            <person name="Reardon M."/>
            <person name="Tsitrin T."/>
            <person name="Vuong H."/>
            <person name="Weaver B."/>
            <person name="Ciecko A."/>
            <person name="Tallon L."/>
            <person name="Jackson J."/>
            <person name="Pai G."/>
            <person name="Aken S.V."/>
            <person name="Utterback T."/>
            <person name="Reidmuller S."/>
            <person name="Feldblyum T."/>
            <person name="Hsiao J."/>
            <person name="Zismann V."/>
            <person name="Iobst S."/>
            <person name="de Vazeille A.R."/>
            <person name="Buell C.R."/>
            <person name="Ying K."/>
            <person name="Li Y."/>
            <person name="Lu T."/>
            <person name="Huang Y."/>
            <person name="Zhao Q."/>
            <person name="Feng Q."/>
            <person name="Zhang L."/>
            <person name="Zhu J."/>
            <person name="Weng Q."/>
            <person name="Mu J."/>
            <person name="Lu Y."/>
            <person name="Fan D."/>
            <person name="Liu Y."/>
            <person name="Guan J."/>
            <person name="Zhang Y."/>
            <person name="Yu S."/>
            <person name="Liu X."/>
            <person name="Zhang Y."/>
            <person name="Hong G."/>
            <person name="Han B."/>
            <person name="Choisne N."/>
            <person name="Demange N."/>
            <person name="Orjeda G."/>
            <person name="Samain S."/>
            <person name="Cattolico L."/>
            <person name="Pelletier E."/>
            <person name="Couloux A."/>
            <person name="Segurens B."/>
            <person name="Wincker P."/>
            <person name="D'Hont A."/>
            <person name="Scarpelli C."/>
            <person name="Weissenbach J."/>
            <person name="Salanoubat M."/>
            <person name="Quetier F."/>
            <person name="Yu Y."/>
            <person name="Kim H.R."/>
            <person name="Rambo T."/>
            <person name="Currie J."/>
            <person name="Collura K."/>
            <person name="Luo M."/>
            <person name="Yang T."/>
            <person name="Ammiraju J.S.S."/>
            <person name="Engler F."/>
            <person name="Soderlund C."/>
            <person name="Wing R.A."/>
            <person name="Palmer L.E."/>
            <person name="de la Bastide M."/>
            <person name="Spiegel L."/>
            <person name="Nascimento L."/>
            <person name="Zutavern T."/>
            <person name="O'Shaughnessy A."/>
            <person name="Dike S."/>
            <person name="Dedhia N."/>
            <person name="Preston R."/>
            <person name="Balija V."/>
            <person name="McCombie W.R."/>
            <person name="Chow T."/>
            <person name="Chen H."/>
            <person name="Chung M."/>
            <person name="Chen C."/>
            <person name="Shaw J."/>
            <person name="Wu H."/>
            <person name="Hsiao K."/>
            <person name="Chao Y."/>
            <person name="Chu M."/>
            <person name="Cheng C."/>
            <person name="Hour A."/>
            <person name="Lee P."/>
            <person name="Lin S."/>
            <person name="Lin Y."/>
            <person name="Liou J."/>
            <person name="Liu S."/>
            <person name="Hsing Y."/>
            <person name="Raghuvanshi S."/>
            <person name="Mohanty A."/>
            <person name="Bharti A.K."/>
            <person name="Gaur A."/>
            <person name="Gupta V."/>
            <person name="Kumar D."/>
            <person name="Ravi V."/>
            <person name="Vij S."/>
            <person name="Kapur A."/>
            <person name="Khurana P."/>
            <person name="Khurana P."/>
            <person name="Khurana J.P."/>
            <person name="Tyagi A.K."/>
            <person name="Gaikwad K."/>
            <person name="Singh A."/>
            <person name="Dalal V."/>
            <person name="Srivastava S."/>
            <person name="Dixit A."/>
            <person name="Pal A.K."/>
            <person name="Ghazi I.A."/>
            <person name="Yadav M."/>
            <person name="Pandit A."/>
            <person name="Bhargava A."/>
            <person name="Sureshbabu K."/>
            <person name="Batra K."/>
            <person name="Sharma T.R."/>
            <person name="Mohapatra T."/>
            <person name="Singh N.K."/>
            <person name="Messing J."/>
            <person name="Nelson A.B."/>
            <person name="Fuks G."/>
            <person name="Kavchok S."/>
            <person name="Keizer G."/>
            <person name="Linton E."/>
            <person name="Llaca V."/>
            <person name="Song R."/>
            <person name="Tanyolac B."/>
            <person name="Young S."/>
            <person name="Ho-Il K."/>
            <person name="Hahn J.H."/>
            <person name="Sangsakoo G."/>
            <person name="Vanavichit A."/>
            <person name="de Mattos Luiz.A.T."/>
            <person name="Zimmer P.D."/>
            <person name="Malone G."/>
            <person name="Dellagostin O."/>
            <person name="de Oliveira A.C."/>
            <person name="Bevan M."/>
            <person name="Bancroft I."/>
            <person name="Minx P."/>
            <person name="Cordum H."/>
            <person name="Wilson R."/>
            <person name="Cheng Z."/>
            <person name="Jin W."/>
            <person name="Jiang J."/>
            <person name="Leong S.A."/>
            <person name="Iwama H."/>
            <person name="Gojobori T."/>
            <person name="Itoh T."/>
            <person name="Niimura Y."/>
            <person name="Fujii Y."/>
            <person name="Habara T."/>
            <person name="Sakai H."/>
            <person name="Sato Y."/>
            <person name="Wilson G."/>
            <person name="Kumar K."/>
            <person name="McCouch S."/>
            <person name="Juretic N."/>
            <person name="Hoen D."/>
            <person name="Wright S."/>
            <person name="Bruskiewich R."/>
            <person name="Bureau T."/>
            <person name="Miyao A."/>
            <person name="Hirochika H."/>
            <person name="Nishikawa T."/>
            <person name="Kadowaki K."/>
            <person name="Sugiura M."/>
            <person name="Burr B."/>
            <person name="Sasaki T."/>
        </authorList>
    </citation>
    <scope>NUCLEOTIDE SEQUENCE [LARGE SCALE GENOMIC DNA]</scope>
    <source>
        <strain evidence="3">cv. Nipponbare</strain>
    </source>
</reference>
<proteinExistence type="predicted"/>
<dbReference type="AlphaFoldDB" id="A0A0N7KLX4"/>
<keyword evidence="3" id="KW-1185">Reference proteome</keyword>
<dbReference type="InParanoid" id="A0A0N7KLX4"/>